<organism evidence="4 5">
    <name type="scientific">Bradyrhizobium shewense</name>
    <dbReference type="NCBI Taxonomy" id="1761772"/>
    <lineage>
        <taxon>Bacteria</taxon>
        <taxon>Pseudomonadati</taxon>
        <taxon>Pseudomonadota</taxon>
        <taxon>Alphaproteobacteria</taxon>
        <taxon>Hyphomicrobiales</taxon>
        <taxon>Nitrobacteraceae</taxon>
        <taxon>Bradyrhizobium</taxon>
    </lineage>
</organism>
<dbReference type="InterPro" id="IPR050065">
    <property type="entry name" value="GlmU-like"/>
</dbReference>
<feature type="domain" description="Nucleotidyl transferase" evidence="3">
    <location>
        <begin position="37"/>
        <end position="156"/>
    </location>
</feature>
<dbReference type="GO" id="GO:0016779">
    <property type="term" value="F:nucleotidyltransferase activity"/>
    <property type="evidence" value="ECO:0007669"/>
    <property type="project" value="UniProtKB-KW"/>
</dbReference>
<evidence type="ECO:0000256" key="2">
    <source>
        <dbReference type="ARBA" id="ARBA00022695"/>
    </source>
</evidence>
<keyword evidence="2" id="KW-0548">Nucleotidyltransferase</keyword>
<proteinExistence type="predicted"/>
<name>A0A1C3XTQ0_9BRAD</name>
<dbReference type="CDD" id="cd02523">
    <property type="entry name" value="PC_cytidylyltransferase"/>
    <property type="match status" value="1"/>
</dbReference>
<dbReference type="InterPro" id="IPR005835">
    <property type="entry name" value="NTP_transferase_dom"/>
</dbReference>
<evidence type="ECO:0000313" key="4">
    <source>
        <dbReference type="EMBL" id="SCB55667.1"/>
    </source>
</evidence>
<dbReference type="PANTHER" id="PTHR43584">
    <property type="entry name" value="NUCLEOTIDYL TRANSFERASE"/>
    <property type="match status" value="1"/>
</dbReference>
<protein>
    <submittedName>
        <fullName evidence="4">MobA-like NTP transferase domain-containing protein</fullName>
    </submittedName>
</protein>
<reference evidence="5" key="1">
    <citation type="submission" date="2016-08" db="EMBL/GenBank/DDBJ databases">
        <authorList>
            <person name="Varghese N."/>
            <person name="Submissions Spin"/>
        </authorList>
    </citation>
    <scope>NUCLEOTIDE SEQUENCE [LARGE SCALE GENOMIC DNA]</scope>
    <source>
        <strain evidence="5">ERR11</strain>
    </source>
</reference>
<keyword evidence="1 4" id="KW-0808">Transferase</keyword>
<evidence type="ECO:0000259" key="3">
    <source>
        <dbReference type="Pfam" id="PF00483"/>
    </source>
</evidence>
<accession>A0A1C3XTQ0</accession>
<dbReference type="Pfam" id="PF00483">
    <property type="entry name" value="NTP_transferase"/>
    <property type="match status" value="1"/>
</dbReference>
<gene>
    <name evidence="4" type="ORF">GA0061098_10499</name>
</gene>
<keyword evidence="5" id="KW-1185">Reference proteome</keyword>
<dbReference type="InterPro" id="IPR029044">
    <property type="entry name" value="Nucleotide-diphossugar_trans"/>
</dbReference>
<dbReference type="Gene3D" id="3.90.550.10">
    <property type="entry name" value="Spore Coat Polysaccharide Biosynthesis Protein SpsA, Chain A"/>
    <property type="match status" value="1"/>
</dbReference>
<evidence type="ECO:0000256" key="1">
    <source>
        <dbReference type="ARBA" id="ARBA00022679"/>
    </source>
</evidence>
<dbReference type="PANTHER" id="PTHR43584:SF5">
    <property type="entry name" value="PROTEIN LICC"/>
    <property type="match status" value="1"/>
</dbReference>
<dbReference type="SUPFAM" id="SSF53448">
    <property type="entry name" value="Nucleotide-diphospho-sugar transferases"/>
    <property type="match status" value="1"/>
</dbReference>
<sequence length="292" mass="32182">MATLVALTTARCAANRLTLWTNQLYLGGCCDQMTIKKAIILAAGVGSRLRPLTDLRPKPLVEVNGTPILYNALRNLEAVGVEEVTLVVGYRKHAIQYACGHRFGTLVINYVESSAFDHTGSAYSLWLARDALLSGDCFLLEGDVFFEEDALRHLLHSRVTDVAAIVPFDELMEGSAVLLTDSGLISEFRMRQTVANLAANGPRLFKTMNLLRLSAPTLKAAIVPALDQIIGSGATQAYIEELLSYLVELRGLQLATTRCDHVRWYEIDTTEDLEIAERLFSGVQGRGMPRKR</sequence>
<evidence type="ECO:0000313" key="5">
    <source>
        <dbReference type="Proteomes" id="UP000199184"/>
    </source>
</evidence>
<dbReference type="AlphaFoldDB" id="A0A1C3XTQ0"/>
<dbReference type="EMBL" id="FMAI01000049">
    <property type="protein sequence ID" value="SCB55667.1"/>
    <property type="molecule type" value="Genomic_DNA"/>
</dbReference>
<dbReference type="Proteomes" id="UP000199184">
    <property type="component" value="Unassembled WGS sequence"/>
</dbReference>